<dbReference type="Proteomes" id="UP000037146">
    <property type="component" value="Unassembled WGS sequence"/>
</dbReference>
<keyword evidence="3" id="KW-1185">Reference proteome</keyword>
<dbReference type="RefSeq" id="WP_049681741.1">
    <property type="nucleotide sequence ID" value="NZ_LFZW01000001.1"/>
</dbReference>
<evidence type="ECO:0000313" key="2">
    <source>
        <dbReference type="EMBL" id="KMY50388.1"/>
    </source>
</evidence>
<organism evidence="2 3">
    <name type="scientific">Peribacillus loiseleuriae</name>
    <dbReference type="NCBI Taxonomy" id="1679170"/>
    <lineage>
        <taxon>Bacteria</taxon>
        <taxon>Bacillati</taxon>
        <taxon>Bacillota</taxon>
        <taxon>Bacilli</taxon>
        <taxon>Bacillales</taxon>
        <taxon>Bacillaceae</taxon>
        <taxon>Peribacillus</taxon>
    </lineage>
</organism>
<dbReference type="EMBL" id="LFZW01000001">
    <property type="protein sequence ID" value="KMY50388.1"/>
    <property type="molecule type" value="Genomic_DNA"/>
</dbReference>
<protein>
    <submittedName>
        <fullName evidence="2">Uncharacterized protein</fullName>
    </submittedName>
</protein>
<evidence type="ECO:0000256" key="1">
    <source>
        <dbReference type="SAM" id="Phobius"/>
    </source>
</evidence>
<feature type="transmembrane region" description="Helical" evidence="1">
    <location>
        <begin position="6"/>
        <end position="24"/>
    </location>
</feature>
<reference evidence="3" key="1">
    <citation type="submission" date="2015-07" db="EMBL/GenBank/DDBJ databases">
        <title>Genome sequencing project for genomic taxonomy and phylogenomics of Bacillus-like bacteria.</title>
        <authorList>
            <person name="Liu B."/>
            <person name="Wang J."/>
            <person name="Zhu Y."/>
            <person name="Liu G."/>
            <person name="Chen Q."/>
            <person name="Chen Z."/>
            <person name="Lan J."/>
            <person name="Che J."/>
            <person name="Ge C."/>
            <person name="Shi H."/>
            <person name="Pan Z."/>
            <person name="Liu X."/>
        </authorList>
    </citation>
    <scope>NUCLEOTIDE SEQUENCE [LARGE SCALE GENOMIC DNA]</scope>
    <source>
        <strain evidence="3">FJAT-27997</strain>
    </source>
</reference>
<dbReference type="PATRIC" id="fig|1679170.3.peg.3078"/>
<dbReference type="AlphaFoldDB" id="A0A0K9GUS9"/>
<sequence>MGLVKSIGSYVMLGIGIAGVSMVSTKRNRGKVVNVYSKMRTKALKLWEKQQSEVDHLLEKAGQPNPYDIDGSRMIDEGSMTGIQYYNRKQ</sequence>
<gene>
    <name evidence="2" type="ORF">AC625_13485</name>
</gene>
<evidence type="ECO:0000313" key="3">
    <source>
        <dbReference type="Proteomes" id="UP000037146"/>
    </source>
</evidence>
<keyword evidence="1" id="KW-1133">Transmembrane helix</keyword>
<comment type="caution">
    <text evidence="2">The sequence shown here is derived from an EMBL/GenBank/DDBJ whole genome shotgun (WGS) entry which is preliminary data.</text>
</comment>
<name>A0A0K9GUS9_9BACI</name>
<dbReference type="OrthoDB" id="2390014at2"/>
<keyword evidence="1" id="KW-0812">Transmembrane</keyword>
<proteinExistence type="predicted"/>
<accession>A0A0K9GUS9</accession>
<keyword evidence="1" id="KW-0472">Membrane</keyword>